<dbReference type="Gene3D" id="2.40.50.140">
    <property type="entry name" value="Nucleic acid-binding proteins"/>
    <property type="match status" value="1"/>
</dbReference>
<dbReference type="KEGG" id="clg:Calag_0762"/>
<dbReference type="GO" id="GO:0005886">
    <property type="term" value="C:plasma membrane"/>
    <property type="evidence" value="ECO:0007669"/>
    <property type="project" value="TreeGrafter"/>
</dbReference>
<reference evidence="10" key="1">
    <citation type="submission" date="2012-03" db="EMBL/GenBank/DDBJ databases">
        <title>Complete genome of Caldisphaera lagunensis DSM 15908.</title>
        <authorList>
            <person name="Lucas S."/>
            <person name="Copeland A."/>
            <person name="Lapidus A."/>
            <person name="Glavina del Rio T."/>
            <person name="Dalin E."/>
            <person name="Tice H."/>
            <person name="Bruce D."/>
            <person name="Goodwin L."/>
            <person name="Pitluck S."/>
            <person name="Peters L."/>
            <person name="Mikhailova N."/>
            <person name="Teshima H."/>
            <person name="Kyrpides N."/>
            <person name="Mavromatis K."/>
            <person name="Ivanova N."/>
            <person name="Brettin T."/>
            <person name="Detter J.C."/>
            <person name="Han C."/>
            <person name="Larimer F."/>
            <person name="Land M."/>
            <person name="Hauser L."/>
            <person name="Markowitz V."/>
            <person name="Cheng J.-F."/>
            <person name="Hugenholtz P."/>
            <person name="Woyke T."/>
            <person name="Wu D."/>
            <person name="Spring S."/>
            <person name="Schroeder M."/>
            <person name="Brambilla E."/>
            <person name="Klenk H.-P."/>
            <person name="Eisen J.A."/>
        </authorList>
    </citation>
    <scope>NUCLEOTIDE SEQUENCE [LARGE SCALE GENOMIC DNA]</scope>
    <source>
        <strain evidence="10">DSM 15908 / JCM 11604 / IC-154</strain>
    </source>
</reference>
<evidence type="ECO:0000256" key="1">
    <source>
        <dbReference type="ARBA" id="ARBA00004141"/>
    </source>
</evidence>
<dbReference type="RefSeq" id="WP_015232403.1">
    <property type="nucleotide sequence ID" value="NC_019791.1"/>
</dbReference>
<dbReference type="SUPFAM" id="SSF52096">
    <property type="entry name" value="ClpP/crotonase"/>
    <property type="match status" value="1"/>
</dbReference>
<evidence type="ECO:0000313" key="10">
    <source>
        <dbReference type="Proteomes" id="UP000010469"/>
    </source>
</evidence>
<dbReference type="InterPro" id="IPR029045">
    <property type="entry name" value="ClpP/crotonase-like_dom_sf"/>
</dbReference>
<dbReference type="SUPFAM" id="SSF141322">
    <property type="entry name" value="NfeD domain-like"/>
    <property type="match status" value="1"/>
</dbReference>
<evidence type="ECO:0000256" key="2">
    <source>
        <dbReference type="ARBA" id="ARBA00022692"/>
    </source>
</evidence>
<dbReference type="PANTHER" id="PTHR33507:SF3">
    <property type="entry name" value="INNER MEMBRANE PROTEIN YBBJ"/>
    <property type="match status" value="1"/>
</dbReference>
<dbReference type="InParanoid" id="L0A9F8"/>
<dbReference type="GeneID" id="14212022"/>
<feature type="transmembrane region" description="Helical" evidence="5">
    <location>
        <begin position="337"/>
        <end position="355"/>
    </location>
</feature>
<keyword evidence="10" id="KW-1185">Reference proteome</keyword>
<accession>L0A9F8</accession>
<dbReference type="eggNOG" id="arCOG01910">
    <property type="taxonomic scope" value="Archaea"/>
</dbReference>
<organism evidence="9 10">
    <name type="scientific">Caldisphaera lagunensis (strain DSM 15908 / JCM 11604 / ANMR 0165 / IC-154)</name>
    <dbReference type="NCBI Taxonomy" id="1056495"/>
    <lineage>
        <taxon>Archaea</taxon>
        <taxon>Thermoproteota</taxon>
        <taxon>Thermoprotei</taxon>
        <taxon>Acidilobales</taxon>
        <taxon>Caldisphaeraceae</taxon>
        <taxon>Caldisphaera</taxon>
    </lineage>
</organism>
<keyword evidence="3 5" id="KW-1133">Transmembrane helix</keyword>
<feature type="transmembrane region" description="Helical" evidence="5">
    <location>
        <begin position="275"/>
        <end position="292"/>
    </location>
</feature>
<dbReference type="Pfam" id="PF01957">
    <property type="entry name" value="NfeD"/>
    <property type="match status" value="1"/>
</dbReference>
<feature type="transmembrane region" description="Helical" evidence="5">
    <location>
        <begin position="253"/>
        <end position="269"/>
    </location>
</feature>
<feature type="transmembrane region" description="Helical" evidence="5">
    <location>
        <begin position="7"/>
        <end position="25"/>
    </location>
</feature>
<evidence type="ECO:0000259" key="7">
    <source>
        <dbReference type="Pfam" id="PF24961"/>
    </source>
</evidence>
<dbReference type="STRING" id="1056495.Calag_0762"/>
<evidence type="ECO:0000313" key="9">
    <source>
        <dbReference type="EMBL" id="AFZ70506.1"/>
    </source>
</evidence>
<evidence type="ECO:0000259" key="8">
    <source>
        <dbReference type="Pfam" id="PF25145"/>
    </source>
</evidence>
<dbReference type="Pfam" id="PF24961">
    <property type="entry name" value="NfeD_membrane"/>
    <property type="match status" value="1"/>
</dbReference>
<evidence type="ECO:0000256" key="5">
    <source>
        <dbReference type="SAM" id="Phobius"/>
    </source>
</evidence>
<dbReference type="InterPro" id="IPR002810">
    <property type="entry name" value="NfeD-like_C"/>
</dbReference>
<keyword evidence="4 5" id="KW-0472">Membrane</keyword>
<feature type="domain" description="NfeD-like C-terminal" evidence="6">
    <location>
        <begin position="368"/>
        <end position="423"/>
    </location>
</feature>
<dbReference type="InterPro" id="IPR052165">
    <property type="entry name" value="Membrane_assoc_protease"/>
</dbReference>
<protein>
    <submittedName>
        <fullName evidence="9">Membrane-bound serine protease (ClpP class)</fullName>
    </submittedName>
</protein>
<evidence type="ECO:0000259" key="6">
    <source>
        <dbReference type="Pfam" id="PF01957"/>
    </source>
</evidence>
<dbReference type="EMBL" id="CP003378">
    <property type="protein sequence ID" value="AFZ70506.1"/>
    <property type="molecule type" value="Genomic_DNA"/>
</dbReference>
<sequence length="427" mass="45752" precursor="true">MEKNIKYILVLIMIIGLILSIHMVISKSATNKKPIVIVNFNVPVDIGSSDMMQRALTIAESYNASAIVIVMNTPGGYLNDMINIVNTIEEANKSGIPTYTYVPPNSLAASAGSYIAMATNQIIMGTGSEIGPSTPIVVGGTPLEQNHTEDAMISFMQSLAEKWGRNVTAATNMVLYDIAYTSQQAYQYHLINGISDSFNSALETWNLSSNPQITISENFYEQFLSAISNSTVDGILMTLGVLAILLDLYHPTIILTIIGIIAIILGLIGAEIINASILGITLIIIGAAIMILELKSGHGFALMGGMIVSAIGIYFMAEGIPYIGAGVPNGYLSQLEITGTGAVGIIAGLYIRWVLGPLRRKEKLAGPESLIGKKAVVISPLNPEGEVRVEGIIWRAHCDSCNANVGDTVEIVKIEGLKLIVRKVENR</sequence>
<dbReference type="GO" id="GO:0006508">
    <property type="term" value="P:proteolysis"/>
    <property type="evidence" value="ECO:0007669"/>
    <property type="project" value="UniProtKB-KW"/>
</dbReference>
<name>L0A9F8_CALLD</name>
<dbReference type="OrthoDB" id="28112at2157"/>
<dbReference type="AlphaFoldDB" id="L0A9F8"/>
<proteinExistence type="predicted"/>
<keyword evidence="2 5" id="KW-0812">Transmembrane</keyword>
<gene>
    <name evidence="9" type="ordered locus">Calag_0762</name>
</gene>
<feature type="transmembrane region" description="Helical" evidence="5">
    <location>
        <begin position="299"/>
        <end position="317"/>
    </location>
</feature>
<dbReference type="HOGENOM" id="CLU_024619_1_1_2"/>
<dbReference type="InterPro" id="IPR056738">
    <property type="entry name" value="NfeD1b_N"/>
</dbReference>
<keyword evidence="9" id="KW-0378">Hydrolase</keyword>
<dbReference type="CDD" id="cd07021">
    <property type="entry name" value="Clp_protease_NfeD_like"/>
    <property type="match status" value="1"/>
</dbReference>
<dbReference type="Proteomes" id="UP000010469">
    <property type="component" value="Chromosome"/>
</dbReference>
<evidence type="ECO:0000256" key="3">
    <source>
        <dbReference type="ARBA" id="ARBA00022989"/>
    </source>
</evidence>
<dbReference type="PANTHER" id="PTHR33507">
    <property type="entry name" value="INNER MEMBRANE PROTEIN YBBJ"/>
    <property type="match status" value="1"/>
</dbReference>
<feature type="domain" description="NfeD integral membrane" evidence="7">
    <location>
        <begin position="232"/>
        <end position="348"/>
    </location>
</feature>
<dbReference type="InterPro" id="IPR056739">
    <property type="entry name" value="NfeD_membrane"/>
</dbReference>
<evidence type="ECO:0000256" key="4">
    <source>
        <dbReference type="ARBA" id="ARBA00023136"/>
    </source>
</evidence>
<dbReference type="InterPro" id="IPR012340">
    <property type="entry name" value="NA-bd_OB-fold"/>
</dbReference>
<comment type="subcellular location">
    <subcellularLocation>
        <location evidence="1">Membrane</location>
        <topology evidence="1">Multi-pass membrane protein</topology>
    </subcellularLocation>
</comment>
<dbReference type="Pfam" id="PF25145">
    <property type="entry name" value="NfeD1b_N"/>
    <property type="match status" value="1"/>
</dbReference>
<dbReference type="GO" id="GO:0008233">
    <property type="term" value="F:peptidase activity"/>
    <property type="evidence" value="ECO:0007669"/>
    <property type="project" value="UniProtKB-KW"/>
</dbReference>
<feature type="domain" description="NfeD1b N-terminal" evidence="8">
    <location>
        <begin position="40"/>
        <end position="185"/>
    </location>
</feature>
<keyword evidence="9" id="KW-0645">Protease</keyword>
<dbReference type="Gene3D" id="3.90.226.10">
    <property type="entry name" value="2-enoyl-CoA Hydratase, Chain A, domain 1"/>
    <property type="match status" value="1"/>
</dbReference>